<accession>A0ACB7VCY1</accession>
<protein>
    <submittedName>
        <fullName evidence="1">Uncharacterized protein</fullName>
    </submittedName>
</protein>
<comment type="caution">
    <text evidence="1">The sequence shown here is derived from an EMBL/GenBank/DDBJ whole genome shotgun (WGS) entry which is preliminary data.</text>
</comment>
<evidence type="ECO:0000313" key="1">
    <source>
        <dbReference type="EMBL" id="KAH7671394.1"/>
    </source>
</evidence>
<evidence type="ECO:0000313" key="2">
    <source>
        <dbReference type="Proteomes" id="UP000827976"/>
    </source>
</evidence>
<sequence>MASSIQSIRVPGNETTKSMETIEDNFEEELFEINLDEFNQIQSSNYYDYQSTTTAKALLANCLVPIKYISDAIPYSGEESRQHYFSKSLKVDINNTISKTTTRV</sequence>
<dbReference type="EMBL" id="CM037020">
    <property type="protein sequence ID" value="KAH7671394.1"/>
    <property type="molecule type" value="Genomic_DNA"/>
</dbReference>
<organism evidence="1 2">
    <name type="scientific">Dioscorea alata</name>
    <name type="common">Purple yam</name>
    <dbReference type="NCBI Taxonomy" id="55571"/>
    <lineage>
        <taxon>Eukaryota</taxon>
        <taxon>Viridiplantae</taxon>
        <taxon>Streptophyta</taxon>
        <taxon>Embryophyta</taxon>
        <taxon>Tracheophyta</taxon>
        <taxon>Spermatophyta</taxon>
        <taxon>Magnoliopsida</taxon>
        <taxon>Liliopsida</taxon>
        <taxon>Dioscoreales</taxon>
        <taxon>Dioscoreaceae</taxon>
        <taxon>Dioscorea</taxon>
    </lineage>
</organism>
<reference evidence="2" key="1">
    <citation type="journal article" date="2022" name="Nat. Commun.">
        <title>Chromosome evolution and the genetic basis of agronomically important traits in greater yam.</title>
        <authorList>
            <person name="Bredeson J.V."/>
            <person name="Lyons J.B."/>
            <person name="Oniyinde I.O."/>
            <person name="Okereke N.R."/>
            <person name="Kolade O."/>
            <person name="Nnabue I."/>
            <person name="Nwadili C.O."/>
            <person name="Hribova E."/>
            <person name="Parker M."/>
            <person name="Nwogha J."/>
            <person name="Shu S."/>
            <person name="Carlson J."/>
            <person name="Kariba R."/>
            <person name="Muthemba S."/>
            <person name="Knop K."/>
            <person name="Barton G.J."/>
            <person name="Sherwood A.V."/>
            <person name="Lopez-Montes A."/>
            <person name="Asiedu R."/>
            <person name="Jamnadass R."/>
            <person name="Muchugi A."/>
            <person name="Goodstein D."/>
            <person name="Egesi C.N."/>
            <person name="Featherston J."/>
            <person name="Asfaw A."/>
            <person name="Simpson G.G."/>
            <person name="Dolezel J."/>
            <person name="Hendre P.S."/>
            <person name="Van Deynze A."/>
            <person name="Kumar P.L."/>
            <person name="Obidiegwu J.E."/>
            <person name="Bhattacharjee R."/>
            <person name="Rokhsar D.S."/>
        </authorList>
    </citation>
    <scope>NUCLEOTIDE SEQUENCE [LARGE SCALE GENOMIC DNA]</scope>
    <source>
        <strain evidence="2">cv. TDa95/00328</strain>
    </source>
</reference>
<gene>
    <name evidence="1" type="ORF">IHE45_10G090800</name>
</gene>
<name>A0ACB7VCY1_DIOAL</name>
<proteinExistence type="predicted"/>
<keyword evidence="2" id="KW-1185">Reference proteome</keyword>
<dbReference type="Proteomes" id="UP000827976">
    <property type="component" value="Chromosome 10"/>
</dbReference>